<gene>
    <name evidence="2" type="ORF">NRB20_24320</name>
</gene>
<dbReference type="EMBL" id="WEGK01000004">
    <property type="protein sequence ID" value="MQY19347.1"/>
    <property type="molecule type" value="Genomic_DNA"/>
</dbReference>
<reference evidence="2 3" key="1">
    <citation type="submission" date="2019-10" db="EMBL/GenBank/DDBJ databases">
        <title>Nocardia macrotermitis sp. nov. and Nocardia aurantia sp. nov., isolated from the gut of fungus growing-termite Macrotermes natalensis.</title>
        <authorList>
            <person name="Benndorf R."/>
            <person name="Schwitalla J."/>
            <person name="Martin K."/>
            <person name="De Beer W."/>
            <person name="Kaster A.-K."/>
            <person name="Vollmers J."/>
            <person name="Poulsen M."/>
            <person name="Beemelmanns C."/>
        </authorList>
    </citation>
    <scope>NUCLEOTIDE SEQUENCE [LARGE SCALE GENOMIC DNA]</scope>
    <source>
        <strain evidence="2 3">RB20</strain>
    </source>
</reference>
<evidence type="ECO:0000313" key="3">
    <source>
        <dbReference type="Proteomes" id="UP000438448"/>
    </source>
</evidence>
<accession>A0A7K0D0W1</accession>
<evidence type="ECO:0000259" key="1">
    <source>
        <dbReference type="Pfam" id="PF21806"/>
    </source>
</evidence>
<keyword evidence="3" id="KW-1185">Reference proteome</keyword>
<dbReference type="OrthoDB" id="3821358at2"/>
<feature type="domain" description="DUF6879" evidence="1">
    <location>
        <begin position="8"/>
        <end position="172"/>
    </location>
</feature>
<dbReference type="Pfam" id="PF21806">
    <property type="entry name" value="DUF6879"/>
    <property type="match status" value="1"/>
</dbReference>
<evidence type="ECO:0000313" key="2">
    <source>
        <dbReference type="EMBL" id="MQY19347.1"/>
    </source>
</evidence>
<sequence length="177" mass="19897">MLLHHGEDANRLFRENWTVAVHLELQDTYTTPEEDEPLRRFLAGESDDYAWWYDGWGAAVREMTRQGKTIRRMRVVTEPHTDYTRFALAIARLNAAAGEDIRYIPRHTVAEEALGRDDWWIFDDGLVAFSVFTPGGAGAGLATTTDPAIVSHLGDIRDRVWACGIPYAEYAAGDGGR</sequence>
<dbReference type="AlphaFoldDB" id="A0A7K0D0W1"/>
<comment type="caution">
    <text evidence="2">The sequence shown here is derived from an EMBL/GenBank/DDBJ whole genome shotgun (WGS) entry which is preliminary data.</text>
</comment>
<dbReference type="Proteomes" id="UP000438448">
    <property type="component" value="Unassembled WGS sequence"/>
</dbReference>
<dbReference type="RefSeq" id="WP_153410115.1">
    <property type="nucleotide sequence ID" value="NZ_WEGK01000004.1"/>
</dbReference>
<organism evidence="2 3">
    <name type="scientific">Nocardia macrotermitis</name>
    <dbReference type="NCBI Taxonomy" id="2585198"/>
    <lineage>
        <taxon>Bacteria</taxon>
        <taxon>Bacillati</taxon>
        <taxon>Actinomycetota</taxon>
        <taxon>Actinomycetes</taxon>
        <taxon>Mycobacteriales</taxon>
        <taxon>Nocardiaceae</taxon>
        <taxon>Nocardia</taxon>
    </lineage>
</organism>
<protein>
    <recommendedName>
        <fullName evidence="1">DUF6879 domain-containing protein</fullName>
    </recommendedName>
</protein>
<proteinExistence type="predicted"/>
<dbReference type="InterPro" id="IPR049244">
    <property type="entry name" value="DUF6879"/>
</dbReference>
<name>A0A7K0D0W1_9NOCA</name>